<reference evidence="2 3" key="1">
    <citation type="journal article" date="2006" name="J. Bacteriol.">
        <title>The genome sequence of the obligately chemolithoautotrophic, facultatively anaerobic bacterium Thiobacillus denitrificans.</title>
        <authorList>
            <person name="Beller H.R."/>
            <person name="Chain P.S."/>
            <person name="Letain T.E."/>
            <person name="Chakicherla A."/>
            <person name="Larimer F.W."/>
            <person name="Richardson P.M."/>
            <person name="Coleman M.A."/>
            <person name="Wood A.P."/>
            <person name="Kelly D.P."/>
        </authorList>
    </citation>
    <scope>NUCLEOTIDE SEQUENCE [LARGE SCALE GENOMIC DNA]</scope>
    <source>
        <strain evidence="2 3">ATCC 25259</strain>
    </source>
</reference>
<organism evidence="2 3">
    <name type="scientific">Thiobacillus denitrificans (strain ATCC 25259 / T1)</name>
    <dbReference type="NCBI Taxonomy" id="292415"/>
    <lineage>
        <taxon>Bacteria</taxon>
        <taxon>Pseudomonadati</taxon>
        <taxon>Pseudomonadota</taxon>
        <taxon>Betaproteobacteria</taxon>
        <taxon>Nitrosomonadales</taxon>
        <taxon>Thiobacillaceae</taxon>
        <taxon>Thiobacillus</taxon>
    </lineage>
</organism>
<dbReference type="STRING" id="292415.Tbd_2071"/>
<gene>
    <name evidence="2" type="ordered locus">Tbd_2071</name>
</gene>
<dbReference type="Proteomes" id="UP000008291">
    <property type="component" value="Chromosome"/>
</dbReference>
<keyword evidence="3" id="KW-1185">Reference proteome</keyword>
<dbReference type="HOGENOM" id="CLU_1427402_0_0_4"/>
<dbReference type="EMBL" id="CP000116">
    <property type="protein sequence ID" value="AAZ98024.1"/>
    <property type="molecule type" value="Genomic_DNA"/>
</dbReference>
<dbReference type="KEGG" id="tbd:Tbd_2071"/>
<evidence type="ECO:0000313" key="2">
    <source>
        <dbReference type="EMBL" id="AAZ98024.1"/>
    </source>
</evidence>
<protein>
    <submittedName>
        <fullName evidence="2">Uncharacterized protein</fullName>
    </submittedName>
</protein>
<accession>Q3SH65</accession>
<name>Q3SH65_THIDA</name>
<dbReference type="eggNOG" id="ENOG502ZQ8X">
    <property type="taxonomic scope" value="Bacteria"/>
</dbReference>
<dbReference type="AlphaFoldDB" id="Q3SH65"/>
<proteinExistence type="predicted"/>
<evidence type="ECO:0000313" key="3">
    <source>
        <dbReference type="Proteomes" id="UP000008291"/>
    </source>
</evidence>
<evidence type="ECO:0000256" key="1">
    <source>
        <dbReference type="SAM" id="MobiDB-lite"/>
    </source>
</evidence>
<feature type="region of interest" description="Disordered" evidence="1">
    <location>
        <begin position="1"/>
        <end position="32"/>
    </location>
</feature>
<sequence length="190" mass="20999">MKGRKMFDPWTASLEEAQEEEKRVSAEGTSGPCSPVMQWGAASRISEWKQAVINGDGFAVLGCIRGCVTHGLVAPDWLACAFNQKYDAVLNCRADSWDDPKSFGPPYPKGKHLSRMEQDRIGRFKVWSAVSDTIKRDPDRAIDRGLFDELGGSLGFGATRAERLYYEAVTMGLGNIAKSRKLAGIQKKPR</sequence>